<keyword evidence="7 8" id="KW-0472">Membrane</keyword>
<accession>A0A934HR71</accession>
<evidence type="ECO:0000313" key="10">
    <source>
        <dbReference type="EMBL" id="MBI6872810.1"/>
    </source>
</evidence>
<evidence type="ECO:0000256" key="9">
    <source>
        <dbReference type="SAM" id="Phobius"/>
    </source>
</evidence>
<feature type="transmembrane region" description="Helical" evidence="9">
    <location>
        <begin position="136"/>
        <end position="154"/>
    </location>
</feature>
<evidence type="ECO:0000256" key="1">
    <source>
        <dbReference type="ARBA" id="ARBA00004651"/>
    </source>
</evidence>
<comment type="subcellular location">
    <subcellularLocation>
        <location evidence="1 8">Cell membrane</location>
        <topology evidence="1 8">Multi-pass membrane protein</topology>
    </subcellularLocation>
</comment>
<dbReference type="InterPro" id="IPR045018">
    <property type="entry name" value="Azg-like"/>
</dbReference>
<evidence type="ECO:0000256" key="4">
    <source>
        <dbReference type="ARBA" id="ARBA00022475"/>
    </source>
</evidence>
<dbReference type="InterPro" id="IPR006043">
    <property type="entry name" value="NCS2"/>
</dbReference>
<feature type="transmembrane region" description="Helical" evidence="9">
    <location>
        <begin position="33"/>
        <end position="55"/>
    </location>
</feature>
<feature type="transmembrane region" description="Helical" evidence="9">
    <location>
        <begin position="281"/>
        <end position="307"/>
    </location>
</feature>
<feature type="transmembrane region" description="Helical" evidence="9">
    <location>
        <begin position="205"/>
        <end position="222"/>
    </location>
</feature>
<proteinExistence type="inferred from homology"/>
<dbReference type="GO" id="GO:0005886">
    <property type="term" value="C:plasma membrane"/>
    <property type="evidence" value="ECO:0007669"/>
    <property type="project" value="UniProtKB-SubCell"/>
</dbReference>
<dbReference type="AlphaFoldDB" id="A0A934HR71"/>
<dbReference type="PANTHER" id="PTHR43337:SF1">
    <property type="entry name" value="XANTHINE_URACIL PERMEASE C887.17-RELATED"/>
    <property type="match status" value="1"/>
</dbReference>
<evidence type="ECO:0000256" key="8">
    <source>
        <dbReference type="PIRNR" id="PIRNR005353"/>
    </source>
</evidence>
<keyword evidence="3 8" id="KW-0813">Transport</keyword>
<protein>
    <submittedName>
        <fullName evidence="10">NCS2 family permease</fullName>
    </submittedName>
</protein>
<evidence type="ECO:0000256" key="2">
    <source>
        <dbReference type="ARBA" id="ARBA00005697"/>
    </source>
</evidence>
<dbReference type="EMBL" id="JAEEGB010000008">
    <property type="protein sequence ID" value="MBI6872810.1"/>
    <property type="molecule type" value="Genomic_DNA"/>
</dbReference>
<name>A0A934HR71_9CLOT</name>
<feature type="transmembrane region" description="Helical" evidence="9">
    <location>
        <begin position="111"/>
        <end position="130"/>
    </location>
</feature>
<evidence type="ECO:0000313" key="11">
    <source>
        <dbReference type="Proteomes" id="UP000622687"/>
    </source>
</evidence>
<evidence type="ECO:0000256" key="7">
    <source>
        <dbReference type="ARBA" id="ARBA00023136"/>
    </source>
</evidence>
<evidence type="ECO:0000256" key="6">
    <source>
        <dbReference type="ARBA" id="ARBA00022989"/>
    </source>
</evidence>
<feature type="transmembrane region" description="Helical" evidence="9">
    <location>
        <begin position="81"/>
        <end position="104"/>
    </location>
</feature>
<keyword evidence="6 8" id="KW-1133">Transmembrane helix</keyword>
<comment type="similarity">
    <text evidence="2 8">Belongs to the nucleobase:cation symporter-2 (NCS2) (TC 2.A.40) family. Azg-like subfamily.</text>
</comment>
<dbReference type="GO" id="GO:0005345">
    <property type="term" value="F:purine nucleobase transmembrane transporter activity"/>
    <property type="evidence" value="ECO:0007669"/>
    <property type="project" value="TreeGrafter"/>
</dbReference>
<keyword evidence="11" id="KW-1185">Reference proteome</keyword>
<feature type="transmembrane region" description="Helical" evidence="9">
    <location>
        <begin position="328"/>
        <end position="351"/>
    </location>
</feature>
<feature type="transmembrane region" description="Helical" evidence="9">
    <location>
        <begin position="166"/>
        <end position="185"/>
    </location>
</feature>
<evidence type="ECO:0000256" key="3">
    <source>
        <dbReference type="ARBA" id="ARBA00022448"/>
    </source>
</evidence>
<feature type="transmembrane region" description="Helical" evidence="9">
    <location>
        <begin position="418"/>
        <end position="448"/>
    </location>
</feature>
<keyword evidence="5 8" id="KW-0812">Transmembrane</keyword>
<feature type="transmembrane region" description="Helical" evidence="9">
    <location>
        <begin position="393"/>
        <end position="412"/>
    </location>
</feature>
<keyword evidence="4 8" id="KW-1003">Cell membrane</keyword>
<sequence length="478" mass="50250">MYMEKPRHEDEKKSFLDSFFKLSENNTNVKTEIVAGITTFITMAYIIFVNPSILMQAGMNSQGLMGDAAVKAGISAINDPVVASVFGATCIAAAIGTLVMALYANLPFAQAPGMGLNAFFTYSVCLTLGYTWQQALAAVFVSGILFIIITVTSIREKIVDALPHNLKLAISGGIGLFIALIGLKSGGIIVANPATLVGFGKFTDPHALVTLIGIVITGILMSRGVKGSILIGIILTTIVGIPFGITHLAGIKVISAPPSLAPTFFAFDFKGLLKLGEAGMLGAFTSLVMVVLTFSLVDLFDTIGTLVGTAQKAKMLDKDGRVKNMNKALLSDALATTFGSIMGTSTVVTYVESTSGISEGGRTGLTSLTTGILFILALFFGGLVGVVPAEATAPALVIVGVLMMGAVTKINFEDFTEALPAFFTIAIMPFSYSIANGIAAGIIFYPIVKLVTGKRKEVNPIVYILALLFIIRFVLLPE</sequence>
<organism evidence="10 11">
    <name type="scientific">Clostridium aciditolerans</name>
    <dbReference type="NCBI Taxonomy" id="339861"/>
    <lineage>
        <taxon>Bacteria</taxon>
        <taxon>Bacillati</taxon>
        <taxon>Bacillota</taxon>
        <taxon>Clostridia</taxon>
        <taxon>Eubacteriales</taxon>
        <taxon>Clostridiaceae</taxon>
        <taxon>Clostridium</taxon>
    </lineage>
</organism>
<feature type="transmembrane region" description="Helical" evidence="9">
    <location>
        <begin position="363"/>
        <end position="386"/>
    </location>
</feature>
<comment type="caution">
    <text evidence="10">The sequence shown here is derived from an EMBL/GenBank/DDBJ whole genome shotgun (WGS) entry which is preliminary data.</text>
</comment>
<feature type="transmembrane region" description="Helical" evidence="9">
    <location>
        <begin position="460"/>
        <end position="476"/>
    </location>
</feature>
<dbReference type="RefSeq" id="WP_211142303.1">
    <property type="nucleotide sequence ID" value="NZ_JAEEGB010000008.1"/>
</dbReference>
<dbReference type="Proteomes" id="UP000622687">
    <property type="component" value="Unassembled WGS sequence"/>
</dbReference>
<dbReference type="PIRSF" id="PIRSF005353">
    <property type="entry name" value="PbuG"/>
    <property type="match status" value="1"/>
</dbReference>
<dbReference type="PANTHER" id="PTHR43337">
    <property type="entry name" value="XANTHINE/URACIL PERMEASE C887.17-RELATED"/>
    <property type="match status" value="1"/>
</dbReference>
<dbReference type="Pfam" id="PF00860">
    <property type="entry name" value="Xan_ur_permease"/>
    <property type="match status" value="1"/>
</dbReference>
<feature type="transmembrane region" description="Helical" evidence="9">
    <location>
        <begin position="229"/>
        <end position="250"/>
    </location>
</feature>
<reference evidence="10" key="1">
    <citation type="submission" date="2020-12" db="EMBL/GenBank/DDBJ databases">
        <title>Clostridium thailandense sp. nov., a novel acetogenic bacterium isolated from peat land soil in Thailand.</title>
        <authorList>
            <person name="Chaikitkaew S."/>
            <person name="Birkeland N.K."/>
        </authorList>
    </citation>
    <scope>NUCLEOTIDE SEQUENCE</scope>
    <source>
        <strain evidence="10">DSM 17425</strain>
    </source>
</reference>
<evidence type="ECO:0000256" key="5">
    <source>
        <dbReference type="ARBA" id="ARBA00022692"/>
    </source>
</evidence>
<dbReference type="InterPro" id="IPR026033">
    <property type="entry name" value="Azg-like_bact_archaea"/>
</dbReference>
<gene>
    <name evidence="10" type="ORF">I6U51_08790</name>
</gene>